<name>A0A8J5V6L4_9HYME</name>
<dbReference type="Proteomes" id="UP000729913">
    <property type="component" value="Unassembled WGS sequence"/>
</dbReference>
<feature type="non-terminal residue" evidence="2">
    <location>
        <position position="1"/>
    </location>
</feature>
<evidence type="ECO:0000256" key="1">
    <source>
        <dbReference type="SAM" id="Phobius"/>
    </source>
</evidence>
<reference evidence="2" key="1">
    <citation type="submission" date="2020-03" db="EMBL/GenBank/DDBJ databases">
        <authorList>
            <person name="Chebbi M.A."/>
            <person name="Drezen J.M."/>
        </authorList>
    </citation>
    <scope>NUCLEOTIDE SEQUENCE</scope>
    <source>
        <tissue evidence="2">Whole body</tissue>
    </source>
</reference>
<feature type="transmembrane region" description="Helical" evidence="1">
    <location>
        <begin position="116"/>
        <end position="136"/>
    </location>
</feature>
<dbReference type="OrthoDB" id="7695528at2759"/>
<protein>
    <submittedName>
        <fullName evidence="2">Uncharacterized protein</fullName>
    </submittedName>
</protein>
<keyword evidence="1" id="KW-0472">Membrane</keyword>
<sequence length="137" mass="16155">TGFIGNSYIRPVPSEMINQVRRYRRALNDTDHLDNKIYHIIQKIPESELKKELPLKIIKSRSRRSYPTVLYPEVLIIIDYSLNRKFEGNMKEILVYLLSYWNGVDMRFRGIENPKIRLNIAGFMFAQVLIIASLIIK</sequence>
<proteinExistence type="predicted"/>
<organism evidence="2 3">
    <name type="scientific">Cotesia typhae</name>
    <dbReference type="NCBI Taxonomy" id="2053667"/>
    <lineage>
        <taxon>Eukaryota</taxon>
        <taxon>Metazoa</taxon>
        <taxon>Ecdysozoa</taxon>
        <taxon>Arthropoda</taxon>
        <taxon>Hexapoda</taxon>
        <taxon>Insecta</taxon>
        <taxon>Pterygota</taxon>
        <taxon>Neoptera</taxon>
        <taxon>Endopterygota</taxon>
        <taxon>Hymenoptera</taxon>
        <taxon>Apocrita</taxon>
        <taxon>Ichneumonoidea</taxon>
        <taxon>Braconidae</taxon>
        <taxon>Microgastrinae</taxon>
        <taxon>Cotesia</taxon>
    </lineage>
</organism>
<dbReference type="EMBL" id="JAAOIC020000067">
    <property type="protein sequence ID" value="KAG8034488.1"/>
    <property type="molecule type" value="Genomic_DNA"/>
</dbReference>
<keyword evidence="3" id="KW-1185">Reference proteome</keyword>
<keyword evidence="1" id="KW-1133">Transmembrane helix</keyword>
<accession>A0A8J5V6L4</accession>
<gene>
    <name evidence="2" type="ORF">G9C98_007564</name>
</gene>
<comment type="caution">
    <text evidence="2">The sequence shown here is derived from an EMBL/GenBank/DDBJ whole genome shotgun (WGS) entry which is preliminary data.</text>
</comment>
<reference evidence="2" key="2">
    <citation type="submission" date="2021-04" db="EMBL/GenBank/DDBJ databases">
        <title>Genome-wide patterns of bracovirus chromosomal integration into multiple host tissues during parasitism.</title>
        <authorList>
            <person name="Chebbi M.A.C."/>
        </authorList>
    </citation>
    <scope>NUCLEOTIDE SEQUENCE</scope>
    <source>
        <tissue evidence="2">Whole body</tissue>
    </source>
</reference>
<evidence type="ECO:0000313" key="3">
    <source>
        <dbReference type="Proteomes" id="UP000729913"/>
    </source>
</evidence>
<evidence type="ECO:0000313" key="2">
    <source>
        <dbReference type="EMBL" id="KAG8034488.1"/>
    </source>
</evidence>
<keyword evidence="1" id="KW-0812">Transmembrane</keyword>
<dbReference type="AlphaFoldDB" id="A0A8J5V6L4"/>